<evidence type="ECO:0000313" key="5">
    <source>
        <dbReference type="Proteomes" id="UP000824024"/>
    </source>
</evidence>
<name>A0A9D2D1C2_9FIRM</name>
<organism evidence="4 5">
    <name type="scientific">Candidatus Eubacterium avistercoris</name>
    <dbReference type="NCBI Taxonomy" id="2838567"/>
    <lineage>
        <taxon>Bacteria</taxon>
        <taxon>Bacillati</taxon>
        <taxon>Bacillota</taxon>
        <taxon>Clostridia</taxon>
        <taxon>Eubacteriales</taxon>
        <taxon>Eubacteriaceae</taxon>
        <taxon>Eubacterium</taxon>
    </lineage>
</organism>
<reference evidence="4" key="2">
    <citation type="submission" date="2021-04" db="EMBL/GenBank/DDBJ databases">
        <authorList>
            <person name="Gilroy R."/>
        </authorList>
    </citation>
    <scope>NUCLEOTIDE SEQUENCE</scope>
    <source>
        <strain evidence="4">CHK192-9172</strain>
    </source>
</reference>
<evidence type="ECO:0000313" key="4">
    <source>
        <dbReference type="EMBL" id="HIZ06757.1"/>
    </source>
</evidence>
<comment type="caution">
    <text evidence="4">The sequence shown here is derived from an EMBL/GenBank/DDBJ whole genome shotgun (WGS) entry which is preliminary data.</text>
</comment>
<keyword evidence="3" id="KW-0131">Cell cycle</keyword>
<proteinExistence type="inferred from homology"/>
<dbReference type="PANTHER" id="PTHR33969:SF2">
    <property type="entry name" value="SEGREGATION AND CONDENSATION PROTEIN A"/>
    <property type="match status" value="1"/>
</dbReference>
<keyword evidence="3" id="KW-0132">Cell division</keyword>
<dbReference type="EMBL" id="DXCH01000060">
    <property type="protein sequence ID" value="HIZ06757.1"/>
    <property type="molecule type" value="Genomic_DNA"/>
</dbReference>
<comment type="similarity">
    <text evidence="3">Belongs to the ScpA family.</text>
</comment>
<evidence type="ECO:0000256" key="3">
    <source>
        <dbReference type="HAMAP-Rule" id="MF_01805"/>
    </source>
</evidence>
<dbReference type="InterPro" id="IPR003768">
    <property type="entry name" value="ScpA"/>
</dbReference>
<accession>A0A9D2D1C2</accession>
<dbReference type="PANTHER" id="PTHR33969">
    <property type="entry name" value="SEGREGATION AND CONDENSATION PROTEIN A"/>
    <property type="match status" value="1"/>
</dbReference>
<evidence type="ECO:0000256" key="2">
    <source>
        <dbReference type="ARBA" id="ARBA00044777"/>
    </source>
</evidence>
<comment type="subcellular location">
    <subcellularLocation>
        <location evidence="3">Cytoplasm</location>
    </subcellularLocation>
    <text evidence="3">Associated with two foci at the outer edges of the nucleoid region in young cells, and at four foci within both cell halves in older cells.</text>
</comment>
<keyword evidence="3" id="KW-0963">Cytoplasm</keyword>
<dbReference type="Gene3D" id="1.10.10.580">
    <property type="entry name" value="Structural maintenance of chromosome 1. Chain E"/>
    <property type="match status" value="1"/>
</dbReference>
<dbReference type="GO" id="GO:0007059">
    <property type="term" value="P:chromosome segregation"/>
    <property type="evidence" value="ECO:0007669"/>
    <property type="project" value="UniProtKB-UniRule"/>
</dbReference>
<dbReference type="Gene3D" id="6.10.250.2410">
    <property type="match status" value="1"/>
</dbReference>
<dbReference type="GO" id="GO:0005737">
    <property type="term" value="C:cytoplasm"/>
    <property type="evidence" value="ECO:0007669"/>
    <property type="project" value="UniProtKB-SubCell"/>
</dbReference>
<dbReference type="Proteomes" id="UP000824024">
    <property type="component" value="Unassembled WGS sequence"/>
</dbReference>
<comment type="subunit">
    <text evidence="3">Component of a cohesin-like complex composed of ScpA, ScpB and the Smc homodimer, in which ScpA and ScpB bind to the head domain of Smc. The presence of the three proteins is required for the association of the complex with DNA.</text>
</comment>
<sequence>MDLKVKLDSFEGPLDLLLHLLEKNKVNIYDIPIVEITNQYMDYIREMQRQDLNIMSEFLVMAATLLDIKCRMLLPAKTEEEEEEDPRAELVEQLLQYKMYKYMSLELKDRQIDAQKLMFKGPTIPEEVKKYEEPVDLEELTRGLNLQKLNQIFQSVMKKQADKIDPIRSKFGKIEKEEVSVDEKIASLEKYAGEHETFHFRNLLEKQKSRMEIIVTFLAVLELMKMGKISITQEHLFDDILICSRISG</sequence>
<dbReference type="Pfam" id="PF02616">
    <property type="entry name" value="SMC_ScpA"/>
    <property type="match status" value="1"/>
</dbReference>
<dbReference type="GO" id="GO:0051301">
    <property type="term" value="P:cell division"/>
    <property type="evidence" value="ECO:0007669"/>
    <property type="project" value="UniProtKB-KW"/>
</dbReference>
<dbReference type="AlphaFoldDB" id="A0A9D2D1C2"/>
<keyword evidence="1 3" id="KW-0159">Chromosome partition</keyword>
<dbReference type="InterPro" id="IPR023093">
    <property type="entry name" value="ScpA-like_C"/>
</dbReference>
<gene>
    <name evidence="3" type="primary">scpA</name>
    <name evidence="4" type="ORF">IAA08_02335</name>
</gene>
<dbReference type="GO" id="GO:0006260">
    <property type="term" value="P:DNA replication"/>
    <property type="evidence" value="ECO:0007669"/>
    <property type="project" value="UniProtKB-UniRule"/>
</dbReference>
<dbReference type="HAMAP" id="MF_01805">
    <property type="entry name" value="ScpA"/>
    <property type="match status" value="1"/>
</dbReference>
<evidence type="ECO:0000256" key="1">
    <source>
        <dbReference type="ARBA" id="ARBA00022829"/>
    </source>
</evidence>
<protein>
    <recommendedName>
        <fullName evidence="2 3">Segregation and condensation protein A</fullName>
    </recommendedName>
</protein>
<reference evidence="4" key="1">
    <citation type="journal article" date="2021" name="PeerJ">
        <title>Extensive microbial diversity within the chicken gut microbiome revealed by metagenomics and culture.</title>
        <authorList>
            <person name="Gilroy R."/>
            <person name="Ravi A."/>
            <person name="Getino M."/>
            <person name="Pursley I."/>
            <person name="Horton D.L."/>
            <person name="Alikhan N.F."/>
            <person name="Baker D."/>
            <person name="Gharbi K."/>
            <person name="Hall N."/>
            <person name="Watson M."/>
            <person name="Adriaenssens E.M."/>
            <person name="Foster-Nyarko E."/>
            <person name="Jarju S."/>
            <person name="Secka A."/>
            <person name="Antonio M."/>
            <person name="Oren A."/>
            <person name="Chaudhuri R.R."/>
            <person name="La Ragione R."/>
            <person name="Hildebrand F."/>
            <person name="Pallen M.J."/>
        </authorList>
    </citation>
    <scope>NUCLEOTIDE SEQUENCE</scope>
    <source>
        <strain evidence="4">CHK192-9172</strain>
    </source>
</reference>
<comment type="function">
    <text evidence="3">Participates in chromosomal partition during cell division. May act via the formation of a condensin-like complex containing Smc and ScpB that pull DNA away from mid-cell into both cell halves.</text>
</comment>